<evidence type="ECO:0000256" key="2">
    <source>
        <dbReference type="ARBA" id="ARBA00010488"/>
    </source>
</evidence>
<comment type="subcellular location">
    <subcellularLocation>
        <location evidence="1">Cell membrane</location>
        <topology evidence="1">Peripheral membrane protein</topology>
    </subcellularLocation>
</comment>
<name>A0AAF0BCJ1_9ENTE</name>
<keyword evidence="5" id="KW-0777">Teichoic acid biosynthesis</keyword>
<dbReference type="InterPro" id="IPR043149">
    <property type="entry name" value="TagF_N"/>
</dbReference>
<gene>
    <name evidence="7" type="ORF">PML95_00220</name>
</gene>
<dbReference type="EMBL" id="CP116507">
    <property type="protein sequence ID" value="WCG22728.1"/>
    <property type="molecule type" value="Genomic_DNA"/>
</dbReference>
<dbReference type="SUPFAM" id="SSF53756">
    <property type="entry name" value="UDP-Glycosyltransferase/glycogen phosphorylase"/>
    <property type="match status" value="1"/>
</dbReference>
<organism evidence="7 8">
    <name type="scientific">Vagococcus lutrae</name>
    <dbReference type="NCBI Taxonomy" id="81947"/>
    <lineage>
        <taxon>Bacteria</taxon>
        <taxon>Bacillati</taxon>
        <taxon>Bacillota</taxon>
        <taxon>Bacilli</taxon>
        <taxon>Lactobacillales</taxon>
        <taxon>Enterococcaceae</taxon>
        <taxon>Vagococcus</taxon>
    </lineage>
</organism>
<dbReference type="GO" id="GO:0005886">
    <property type="term" value="C:plasma membrane"/>
    <property type="evidence" value="ECO:0007669"/>
    <property type="project" value="UniProtKB-SubCell"/>
</dbReference>
<dbReference type="InterPro" id="IPR051612">
    <property type="entry name" value="Teichoic_Acid_Biosynth"/>
</dbReference>
<evidence type="ECO:0000256" key="1">
    <source>
        <dbReference type="ARBA" id="ARBA00004202"/>
    </source>
</evidence>
<evidence type="ECO:0000256" key="3">
    <source>
        <dbReference type="ARBA" id="ARBA00022475"/>
    </source>
</evidence>
<dbReference type="Gene3D" id="3.40.50.12580">
    <property type="match status" value="1"/>
</dbReference>
<reference evidence="7" key="1">
    <citation type="submission" date="2023-01" db="EMBL/GenBank/DDBJ databases">
        <title>Oxazolidinone resistance genes in florfenicol resistant enterococci from beef cattle and veal calves at slaughter.</title>
        <authorList>
            <person name="Biggel M."/>
        </authorList>
    </citation>
    <scope>NUCLEOTIDE SEQUENCE</scope>
    <source>
        <strain evidence="7">K204-1</strain>
    </source>
</reference>
<dbReference type="GO" id="GO:0047355">
    <property type="term" value="F:CDP-glycerol glycerophosphotransferase activity"/>
    <property type="evidence" value="ECO:0007669"/>
    <property type="project" value="InterPro"/>
</dbReference>
<keyword evidence="3" id="KW-1003">Cell membrane</keyword>
<dbReference type="PANTHER" id="PTHR37316:SF3">
    <property type="entry name" value="TEICHOIC ACID GLYCEROL-PHOSPHATE TRANSFERASE"/>
    <property type="match status" value="1"/>
</dbReference>
<dbReference type="PANTHER" id="PTHR37316">
    <property type="entry name" value="TEICHOIC ACID GLYCEROL-PHOSPHATE PRIMASE"/>
    <property type="match status" value="1"/>
</dbReference>
<protein>
    <submittedName>
        <fullName evidence="7">CDP-glycerol glycerophosphotransferase family protein</fullName>
    </submittedName>
</protein>
<dbReference type="AlphaFoldDB" id="A0AAF0BCJ1"/>
<evidence type="ECO:0000256" key="6">
    <source>
        <dbReference type="ARBA" id="ARBA00023136"/>
    </source>
</evidence>
<keyword evidence="6" id="KW-0472">Membrane</keyword>
<comment type="similarity">
    <text evidence="2">Belongs to the CDP-glycerol glycerophosphotransferase family.</text>
</comment>
<accession>A0AAF0BCJ1</accession>
<dbReference type="Pfam" id="PF04464">
    <property type="entry name" value="Glyphos_transf"/>
    <property type="match status" value="1"/>
</dbReference>
<dbReference type="InterPro" id="IPR043148">
    <property type="entry name" value="TagF_C"/>
</dbReference>
<dbReference type="Gene3D" id="3.40.50.11820">
    <property type="match status" value="1"/>
</dbReference>
<evidence type="ECO:0000313" key="7">
    <source>
        <dbReference type="EMBL" id="WCG22728.1"/>
    </source>
</evidence>
<dbReference type="RefSeq" id="WP_248852189.1">
    <property type="nucleotide sequence ID" value="NZ_CP097044.1"/>
</dbReference>
<sequence length="394" mass="46582">MKKIIHKFAEQTIYSLLWLLAKIPTKKKIVYFESFHGKQYSDNPRAIYELMKETHFNYELIWGVSQGYEAPFLDGKVTHVYRFSFRWLWLISHADFWIVNTRMPEFCYKSSRTTYIQTWHGTPLKKIGLDISNVNINGYTNTSYRNSFEKESKRWDFLISPNLYSTKIFKSAFSYTGDILEIGYPRNDKLVNESLNTQLKNQLKNKLDINENSKVILYAPTWRDNHQHIDGLYRFDTALDLNELAISLGENVTLLVRMHYLVKPEKNGNSQWLDVSDYPDMNDLLLISDILITDYSSSFFDYYILKRPIIFYLPDREQYENVLRGTYYDIEKGLPGAMVSDNQELIKLSKEALRKPLDFFNQHTKNKKFYDRIVEKETGNASQVIVDLIERKDT</sequence>
<evidence type="ECO:0000313" key="8">
    <source>
        <dbReference type="Proteomes" id="UP001179600"/>
    </source>
</evidence>
<dbReference type="GO" id="GO:0019350">
    <property type="term" value="P:teichoic acid biosynthetic process"/>
    <property type="evidence" value="ECO:0007669"/>
    <property type="project" value="UniProtKB-KW"/>
</dbReference>
<evidence type="ECO:0000256" key="5">
    <source>
        <dbReference type="ARBA" id="ARBA00022944"/>
    </source>
</evidence>
<keyword evidence="4" id="KW-0808">Transferase</keyword>
<evidence type="ECO:0000256" key="4">
    <source>
        <dbReference type="ARBA" id="ARBA00022679"/>
    </source>
</evidence>
<proteinExistence type="inferred from homology"/>
<dbReference type="Proteomes" id="UP001179600">
    <property type="component" value="Chromosome"/>
</dbReference>
<dbReference type="InterPro" id="IPR007554">
    <property type="entry name" value="Glycerophosphate_synth"/>
</dbReference>